<protein>
    <recommendedName>
        <fullName evidence="3">Pro-apoptotic serine protease NMA111</fullName>
    </recommendedName>
    <alternativeName>
        <fullName evidence="4">Pro-apoptotic serine protease nma111</fullName>
    </alternativeName>
</protein>
<evidence type="ECO:0000256" key="6">
    <source>
        <dbReference type="ARBA" id="ARBA00022737"/>
    </source>
</evidence>
<dbReference type="Gene3D" id="2.40.10.120">
    <property type="match status" value="1"/>
</dbReference>
<reference evidence="8" key="2">
    <citation type="submission" date="2023-06" db="EMBL/GenBank/DDBJ databases">
        <authorList>
            <consortium name="Lawrence Berkeley National Laboratory"/>
            <person name="Haridas S."/>
            <person name="Hensen N."/>
            <person name="Bonometti L."/>
            <person name="Westerberg I."/>
            <person name="Brannstrom I.O."/>
            <person name="Guillou S."/>
            <person name="Cros-Aarteil S."/>
            <person name="Calhoun S."/>
            <person name="Kuo A."/>
            <person name="Mondo S."/>
            <person name="Pangilinan J."/>
            <person name="Riley R."/>
            <person name="Labutti K."/>
            <person name="Andreopoulos B."/>
            <person name="Lipzen A."/>
            <person name="Chen C."/>
            <person name="Yanf M."/>
            <person name="Daum C."/>
            <person name="Ng V."/>
            <person name="Clum A."/>
            <person name="Steindorff A."/>
            <person name="Ohm R."/>
            <person name="Martin F."/>
            <person name="Silar P."/>
            <person name="Natvig D."/>
            <person name="Lalanne C."/>
            <person name="Gautier V."/>
            <person name="Ament-Velasquez S.L."/>
            <person name="Kruys A."/>
            <person name="Hutchinson M.I."/>
            <person name="Powell A.J."/>
            <person name="Barry K."/>
            <person name="Miller A.N."/>
            <person name="Grigoriev I.V."/>
            <person name="Debuchy R."/>
            <person name="Gladieux P."/>
            <person name="Thoren M.H."/>
            <person name="Johannesson H."/>
        </authorList>
    </citation>
    <scope>NUCLEOTIDE SEQUENCE</scope>
    <source>
        <strain evidence="8">CBS 958.72</strain>
    </source>
</reference>
<dbReference type="GO" id="GO:0006508">
    <property type="term" value="P:proteolysis"/>
    <property type="evidence" value="ECO:0007669"/>
    <property type="project" value="InterPro"/>
</dbReference>
<comment type="similarity">
    <text evidence="2">Belongs to the peptidase S1C family.</text>
</comment>
<dbReference type="GO" id="GO:0004252">
    <property type="term" value="F:serine-type endopeptidase activity"/>
    <property type="evidence" value="ECO:0007669"/>
    <property type="project" value="InterPro"/>
</dbReference>
<dbReference type="InterPro" id="IPR036034">
    <property type="entry name" value="PDZ_sf"/>
</dbReference>
<dbReference type="InterPro" id="IPR001940">
    <property type="entry name" value="Peptidase_S1C"/>
</dbReference>
<dbReference type="GO" id="GO:0006915">
    <property type="term" value="P:apoptotic process"/>
    <property type="evidence" value="ECO:0007669"/>
    <property type="project" value="UniProtKB-KW"/>
</dbReference>
<organism evidence="8 9">
    <name type="scientific">Lasiosphaeria ovina</name>
    <dbReference type="NCBI Taxonomy" id="92902"/>
    <lineage>
        <taxon>Eukaryota</taxon>
        <taxon>Fungi</taxon>
        <taxon>Dikarya</taxon>
        <taxon>Ascomycota</taxon>
        <taxon>Pezizomycotina</taxon>
        <taxon>Sordariomycetes</taxon>
        <taxon>Sordariomycetidae</taxon>
        <taxon>Sordariales</taxon>
        <taxon>Lasiosphaeriaceae</taxon>
        <taxon>Lasiosphaeria</taxon>
    </lineage>
</organism>
<proteinExistence type="inferred from homology"/>
<dbReference type="CDD" id="cd06719">
    <property type="entry name" value="PDZ2-4_Nma111p-like"/>
    <property type="match status" value="1"/>
</dbReference>
<dbReference type="PRINTS" id="PR00834">
    <property type="entry name" value="PROTEASES2C"/>
</dbReference>
<dbReference type="EMBL" id="JAULSN010000006">
    <property type="protein sequence ID" value="KAK3369352.1"/>
    <property type="molecule type" value="Genomic_DNA"/>
</dbReference>
<keyword evidence="6" id="KW-0677">Repeat</keyword>
<dbReference type="InterPro" id="IPR009003">
    <property type="entry name" value="Peptidase_S1_PA"/>
</dbReference>
<dbReference type="SUPFAM" id="SSF50494">
    <property type="entry name" value="Trypsin-like serine proteases"/>
    <property type="match status" value="2"/>
</dbReference>
<reference evidence="8" key="1">
    <citation type="journal article" date="2023" name="Mol. Phylogenet. Evol.">
        <title>Genome-scale phylogeny and comparative genomics of the fungal order Sordariales.</title>
        <authorList>
            <person name="Hensen N."/>
            <person name="Bonometti L."/>
            <person name="Westerberg I."/>
            <person name="Brannstrom I.O."/>
            <person name="Guillou S."/>
            <person name="Cros-Aarteil S."/>
            <person name="Calhoun S."/>
            <person name="Haridas S."/>
            <person name="Kuo A."/>
            <person name="Mondo S."/>
            <person name="Pangilinan J."/>
            <person name="Riley R."/>
            <person name="LaButti K."/>
            <person name="Andreopoulos B."/>
            <person name="Lipzen A."/>
            <person name="Chen C."/>
            <person name="Yan M."/>
            <person name="Daum C."/>
            <person name="Ng V."/>
            <person name="Clum A."/>
            <person name="Steindorff A."/>
            <person name="Ohm R.A."/>
            <person name="Martin F."/>
            <person name="Silar P."/>
            <person name="Natvig D.O."/>
            <person name="Lalanne C."/>
            <person name="Gautier V."/>
            <person name="Ament-Velasquez S.L."/>
            <person name="Kruys A."/>
            <person name="Hutchinson M.I."/>
            <person name="Powell A.J."/>
            <person name="Barry K."/>
            <person name="Miller A.N."/>
            <person name="Grigoriev I.V."/>
            <person name="Debuchy R."/>
            <person name="Gladieux P."/>
            <person name="Hiltunen Thoren M."/>
            <person name="Johannesson H."/>
        </authorList>
    </citation>
    <scope>NUCLEOTIDE SEQUENCE</scope>
    <source>
        <strain evidence="8">CBS 958.72</strain>
    </source>
</reference>
<dbReference type="Gene3D" id="2.30.42.10">
    <property type="match status" value="1"/>
</dbReference>
<dbReference type="Pfam" id="PF13365">
    <property type="entry name" value="Trypsin_2"/>
    <property type="match status" value="1"/>
</dbReference>
<dbReference type="Proteomes" id="UP001287356">
    <property type="component" value="Unassembled WGS sequence"/>
</dbReference>
<evidence type="ECO:0000256" key="3">
    <source>
        <dbReference type="ARBA" id="ARBA00020338"/>
    </source>
</evidence>
<evidence type="ECO:0000256" key="4">
    <source>
        <dbReference type="ARBA" id="ARBA00021524"/>
    </source>
</evidence>
<keyword evidence="9" id="KW-1185">Reference proteome</keyword>
<evidence type="ECO:0000259" key="7">
    <source>
        <dbReference type="Pfam" id="PF12812"/>
    </source>
</evidence>
<comment type="function">
    <text evidence="1">Nuclear serine protease which mediates apoptosis.</text>
</comment>
<dbReference type="Pfam" id="PF12812">
    <property type="entry name" value="PDZ_1"/>
    <property type="match status" value="1"/>
</dbReference>
<evidence type="ECO:0000313" key="8">
    <source>
        <dbReference type="EMBL" id="KAK3369352.1"/>
    </source>
</evidence>
<dbReference type="SUPFAM" id="SSF50156">
    <property type="entry name" value="PDZ domain-like"/>
    <property type="match status" value="1"/>
</dbReference>
<evidence type="ECO:0000256" key="2">
    <source>
        <dbReference type="ARBA" id="ARBA00010541"/>
    </source>
</evidence>
<name>A0AAE0K4C0_9PEZI</name>
<evidence type="ECO:0000256" key="5">
    <source>
        <dbReference type="ARBA" id="ARBA00022703"/>
    </source>
</evidence>
<feature type="domain" description="PDZ-like" evidence="7">
    <location>
        <begin position="347"/>
        <end position="422"/>
    </location>
</feature>
<evidence type="ECO:0000256" key="1">
    <source>
        <dbReference type="ARBA" id="ARBA00002558"/>
    </source>
</evidence>
<gene>
    <name evidence="8" type="ORF">B0T24DRAFT_681373</name>
</gene>
<dbReference type="PANTHER" id="PTHR46366:SF8">
    <property type="entry name" value="PRO-APOPTOTIC SERINE PROTEASE NMA111"/>
    <property type="match status" value="1"/>
</dbReference>
<comment type="caution">
    <text evidence="8">The sequence shown here is derived from an EMBL/GenBank/DDBJ whole genome shotgun (WGS) entry which is preliminary data.</text>
</comment>
<accession>A0AAE0K4C0</accession>
<dbReference type="AlphaFoldDB" id="A0AAE0K4C0"/>
<dbReference type="PANTHER" id="PTHR46366">
    <property type="entry name" value="PRO-APOPTOTIC SERINE PROTEASE NMA111"/>
    <property type="match status" value="1"/>
</dbReference>
<keyword evidence="5" id="KW-0053">Apoptosis</keyword>
<evidence type="ECO:0000313" key="9">
    <source>
        <dbReference type="Proteomes" id="UP001287356"/>
    </source>
</evidence>
<sequence>MSTVDVVEDGVRTMTLTEGSDAEIWQRTIEKVIRSVVSLRYAQPHSFDGDLAGVSEATGFVVDAETGYILTNRHVVGTGPFWGRAVFHNQEEADIYPVYRDPVHDFGILRYEPRASPHIDAVPLELRPDIAEVGLPIKVIGNDAGERLSILSGFISRIDRNTPHYSGIYRDFNTCYYQANAAATGGSSGSPVVNIDGCAVALQAGGRLDKASTDYFLPLDAPFRALHRIKSGLPVTRGDVQCRFVFKPLEECRRLGLTATWETEVRAAHPKTRNMLVAETVIAEGLSDGKIKEGDIVLKVNGKIIATFQQLENLLDAAVEAQQTAHFVLQRGNSEIEHDVSVGDLHKITPDRFVSVAGAGFHNLSYQIAVRYGVPCKGVYMCESGNNPEFGGRCGYLIQSVNNKDAPDLDQFVDIMKDLPDKARVTFGYKALNDKHTLHNVVITLNRRWPAAMKMVTRNDVSGQWDFEVVADPLPAIPPQPLAAPVSPSTLHPAVREISRAMVAVSCKMPIYLEGLGYRHRKGMGLAVDAARGIVLVSTVVVPHSFCDIEITIAGSILVNGKFLFIHPTHGYTLVQYDPALVLAEIPNPTFAAEDISQGIPVMFAGHSGTKNLTCTPTTITRIVHLTIPPLSPPCYRPMNLDSIGLDTRLGSDCDSGAVMSLDGKVLGIWLTCKSGNNTARYGLAAQALATVLAHVQDGDIPEMRIPPAEFSSVSVADARAMGLSEEWMQKVGEKDSRHQLLMVKRLLGGRSKLKERDVLLTLNGELVTKAADIDAMYWNETVDLAVLRNSSELSLEAVDTIAYDTETAHAVSIGGLTLARPHLAVRQQIKDLPSEVYITACEWGSPGSMCKDVYATSFITHINNAPTDTLDDVLRETLKVPDNTYFRIGGVSFHSVPFVATLKRNDRWFPIREWHRDVSAPDGWRQTTYQDGETVEGEGLYGLPY</sequence>
<dbReference type="InterPro" id="IPR025926">
    <property type="entry name" value="PDZ-like_dom"/>
</dbReference>